<dbReference type="EMBL" id="PQXJ01000413">
    <property type="protein sequence ID" value="TGO49889.1"/>
    <property type="molecule type" value="Genomic_DNA"/>
</dbReference>
<dbReference type="GO" id="GO:0000981">
    <property type="term" value="F:DNA-binding transcription factor activity, RNA polymerase II-specific"/>
    <property type="evidence" value="ECO:0007669"/>
    <property type="project" value="InterPro"/>
</dbReference>
<sequence length="427" mass="47346">MPGVPSGRGCEACRKQKKKCDQVQPSCSRCIRLSIPCVGSGIRRYKFISGSIDSTVKTSSTSTNHISALRTSHKQILRMPGNKTISEAGSFISVLEVKDIRYDIGVYGTFLTEIPKRLGSSAALDASVNAISTSYTSIYSRTKPVEALESYGRGLKALRVALNDPKEAIQANTICAFYLMMICQTWMAHGDDNANHGEMLIYLLNAAAAQNWQGTFEADLLVTLCVPLTPVIGKLTEARDNAIGIESLKLQTLAKVPEYLRYPKEYLSEIKSTYIQMKIDLSTMRNTLDKLGQAPHTRTLHSRFQAAYSLILSSANLLNSLLRVLSEDHTSIIPESVRYIDETIVLAEEALEYRPLGSSAMPLVLTTAWVATSDVSRRIRIEKLLIEYQSDFTIMNWMEVALWLEERLRGIHLSLQDFGAAAPPIVS</sequence>
<dbReference type="STRING" id="278944.A0A4Z1HLC8"/>
<dbReference type="OrthoDB" id="4314040at2759"/>
<dbReference type="InterPro" id="IPR036864">
    <property type="entry name" value="Zn2-C6_fun-type_DNA-bd_sf"/>
</dbReference>
<evidence type="ECO:0000313" key="4">
    <source>
        <dbReference type="Proteomes" id="UP000297452"/>
    </source>
</evidence>
<dbReference type="CDD" id="cd00067">
    <property type="entry name" value="GAL4"/>
    <property type="match status" value="1"/>
</dbReference>
<evidence type="ECO:0000256" key="1">
    <source>
        <dbReference type="ARBA" id="ARBA00023242"/>
    </source>
</evidence>
<dbReference type="PROSITE" id="PS50048">
    <property type="entry name" value="ZN2_CY6_FUNGAL_2"/>
    <property type="match status" value="1"/>
</dbReference>
<feature type="domain" description="Zn(2)-C6 fungal-type" evidence="2">
    <location>
        <begin position="9"/>
        <end position="38"/>
    </location>
</feature>
<name>A0A4Z1HLC8_9HELO</name>
<accession>A0A4Z1HLC8</accession>
<gene>
    <name evidence="3" type="ORF">BOTNAR_0413g00010</name>
</gene>
<dbReference type="Proteomes" id="UP000297452">
    <property type="component" value="Unassembled WGS sequence"/>
</dbReference>
<dbReference type="SUPFAM" id="SSF57701">
    <property type="entry name" value="Zn2/Cys6 DNA-binding domain"/>
    <property type="match status" value="1"/>
</dbReference>
<keyword evidence="1" id="KW-0539">Nucleus</keyword>
<evidence type="ECO:0000313" key="3">
    <source>
        <dbReference type="EMBL" id="TGO49889.1"/>
    </source>
</evidence>
<dbReference type="InterPro" id="IPR001138">
    <property type="entry name" value="Zn2Cys6_DnaBD"/>
</dbReference>
<comment type="caution">
    <text evidence="3">The sequence shown here is derived from an EMBL/GenBank/DDBJ whole genome shotgun (WGS) entry which is preliminary data.</text>
</comment>
<evidence type="ECO:0000259" key="2">
    <source>
        <dbReference type="PROSITE" id="PS50048"/>
    </source>
</evidence>
<dbReference type="AlphaFoldDB" id="A0A4Z1HLC8"/>
<proteinExistence type="predicted"/>
<dbReference type="PROSITE" id="PS00463">
    <property type="entry name" value="ZN2_CY6_FUNGAL_1"/>
    <property type="match status" value="1"/>
</dbReference>
<dbReference type="PANTHER" id="PTHR38111:SF11">
    <property type="entry name" value="TRANSCRIPTION FACTOR DOMAIN-CONTAINING PROTEIN-RELATED"/>
    <property type="match status" value="1"/>
</dbReference>
<dbReference type="SMART" id="SM00066">
    <property type="entry name" value="GAL4"/>
    <property type="match status" value="1"/>
</dbReference>
<organism evidence="3 4">
    <name type="scientific">Botryotinia narcissicola</name>
    <dbReference type="NCBI Taxonomy" id="278944"/>
    <lineage>
        <taxon>Eukaryota</taxon>
        <taxon>Fungi</taxon>
        <taxon>Dikarya</taxon>
        <taxon>Ascomycota</taxon>
        <taxon>Pezizomycotina</taxon>
        <taxon>Leotiomycetes</taxon>
        <taxon>Helotiales</taxon>
        <taxon>Sclerotiniaceae</taxon>
        <taxon>Botryotinia</taxon>
    </lineage>
</organism>
<dbReference type="Pfam" id="PF00172">
    <property type="entry name" value="Zn_clus"/>
    <property type="match status" value="1"/>
</dbReference>
<keyword evidence="4" id="KW-1185">Reference proteome</keyword>
<dbReference type="InterPro" id="IPR053178">
    <property type="entry name" value="Osmoadaptation_assoc"/>
</dbReference>
<dbReference type="GO" id="GO:0008270">
    <property type="term" value="F:zinc ion binding"/>
    <property type="evidence" value="ECO:0007669"/>
    <property type="project" value="InterPro"/>
</dbReference>
<protein>
    <recommendedName>
        <fullName evidence="2">Zn(2)-C6 fungal-type domain-containing protein</fullName>
    </recommendedName>
</protein>
<dbReference type="Gene3D" id="4.10.240.10">
    <property type="entry name" value="Zn(2)-C6 fungal-type DNA-binding domain"/>
    <property type="match status" value="1"/>
</dbReference>
<reference evidence="3 4" key="1">
    <citation type="submission" date="2017-12" db="EMBL/GenBank/DDBJ databases">
        <title>Comparative genomics of Botrytis spp.</title>
        <authorList>
            <person name="Valero-Jimenez C.A."/>
            <person name="Tapia P."/>
            <person name="Veloso J."/>
            <person name="Silva-Moreno E."/>
            <person name="Staats M."/>
            <person name="Valdes J.H."/>
            <person name="Van Kan J.A.L."/>
        </authorList>
    </citation>
    <scope>NUCLEOTIDE SEQUENCE [LARGE SCALE GENOMIC DNA]</scope>
    <source>
        <strain evidence="3 4">MUCL2120</strain>
    </source>
</reference>
<dbReference type="PANTHER" id="PTHR38111">
    <property type="entry name" value="ZN(2)-C6 FUNGAL-TYPE DOMAIN-CONTAINING PROTEIN-RELATED"/>
    <property type="match status" value="1"/>
</dbReference>